<dbReference type="GO" id="GO:0008081">
    <property type="term" value="F:phosphoric diester hydrolase activity"/>
    <property type="evidence" value="ECO:0007669"/>
    <property type="project" value="TreeGrafter"/>
</dbReference>
<keyword evidence="7 9" id="KW-0460">Magnesium</keyword>
<dbReference type="Pfam" id="PF03372">
    <property type="entry name" value="Exo_endo_phos"/>
    <property type="match status" value="1"/>
</dbReference>
<dbReference type="PROSITE" id="PS51999">
    <property type="entry name" value="ZF_GRF"/>
    <property type="match status" value="1"/>
</dbReference>
<proteinExistence type="inferred from homology"/>
<dbReference type="GO" id="GO:0006284">
    <property type="term" value="P:base-excision repair"/>
    <property type="evidence" value="ECO:0007669"/>
    <property type="project" value="TreeGrafter"/>
</dbReference>
<dbReference type="GO" id="GO:0005634">
    <property type="term" value="C:nucleus"/>
    <property type="evidence" value="ECO:0007669"/>
    <property type="project" value="TreeGrafter"/>
</dbReference>
<evidence type="ECO:0000256" key="8">
    <source>
        <dbReference type="ARBA" id="ARBA00023242"/>
    </source>
</evidence>
<feature type="site" description="Interaction with DNA substrate" evidence="10">
    <location>
        <position position="487"/>
    </location>
</feature>
<feature type="site" description="Transition state stabilizer" evidence="10">
    <location>
        <position position="286"/>
    </location>
</feature>
<feature type="binding site" evidence="9">
    <location>
        <position position="284"/>
    </location>
    <ligand>
        <name>Mg(2+)</name>
        <dbReference type="ChEBI" id="CHEBI:18420"/>
        <label>1</label>
    </ligand>
</feature>
<keyword evidence="6" id="KW-0862">Zinc</keyword>
<evidence type="ECO:0000256" key="5">
    <source>
        <dbReference type="ARBA" id="ARBA00022801"/>
    </source>
</evidence>
<evidence type="ECO:0000256" key="1">
    <source>
        <dbReference type="ARBA" id="ARBA00007092"/>
    </source>
</evidence>
<feature type="site" description="Important for catalytic activity" evidence="10">
    <location>
        <position position="422"/>
    </location>
</feature>
<organism evidence="14">
    <name type="scientific">Chromera velia CCMP2878</name>
    <dbReference type="NCBI Taxonomy" id="1169474"/>
    <lineage>
        <taxon>Eukaryota</taxon>
        <taxon>Sar</taxon>
        <taxon>Alveolata</taxon>
        <taxon>Colpodellida</taxon>
        <taxon>Chromeraceae</taxon>
        <taxon>Chromera</taxon>
    </lineage>
</organism>
<dbReference type="InterPro" id="IPR010666">
    <property type="entry name" value="Znf_GRF"/>
</dbReference>
<evidence type="ECO:0000256" key="11">
    <source>
        <dbReference type="PROSITE-ProRule" id="PRU01343"/>
    </source>
</evidence>
<dbReference type="VEuPathDB" id="CryptoDB:Cvel_14867"/>
<feature type="binding site" evidence="9">
    <location>
        <position position="13"/>
    </location>
    <ligand>
        <name>Mg(2+)</name>
        <dbReference type="ChEBI" id="CHEBI:18420"/>
        <label>1</label>
    </ligand>
</feature>
<evidence type="ECO:0000259" key="13">
    <source>
        <dbReference type="PROSITE" id="PS51999"/>
    </source>
</evidence>
<evidence type="ECO:0000256" key="6">
    <source>
        <dbReference type="ARBA" id="ARBA00022833"/>
    </source>
</evidence>
<keyword evidence="4 11" id="KW-0863">Zinc-finger</keyword>
<dbReference type="PROSITE" id="PS51435">
    <property type="entry name" value="AP_NUCLEASE_F1_4"/>
    <property type="match status" value="1"/>
</dbReference>
<evidence type="ECO:0000256" key="4">
    <source>
        <dbReference type="ARBA" id="ARBA00022771"/>
    </source>
</evidence>
<gene>
    <name evidence="14" type="ORF">Cvel_14867</name>
</gene>
<feature type="binding site" evidence="9">
    <location>
        <position position="486"/>
    </location>
    <ligand>
        <name>Mg(2+)</name>
        <dbReference type="ChEBI" id="CHEBI:18420"/>
        <label>1</label>
    </ligand>
</feature>
<feature type="binding site" evidence="9">
    <location>
        <position position="487"/>
    </location>
    <ligand>
        <name>Mg(2+)</name>
        <dbReference type="ChEBI" id="CHEBI:18420"/>
        <label>1</label>
    </ligand>
</feature>
<dbReference type="Pfam" id="PF06839">
    <property type="entry name" value="Zn_ribbon_GRF"/>
    <property type="match status" value="1"/>
</dbReference>
<feature type="domain" description="GRF-type" evidence="13">
    <location>
        <begin position="917"/>
        <end position="964"/>
    </location>
</feature>
<dbReference type="AlphaFoldDB" id="A0A0G4F2R8"/>
<feature type="region of interest" description="Disordered" evidence="12">
    <location>
        <begin position="755"/>
        <end position="824"/>
    </location>
</feature>
<dbReference type="Gene3D" id="3.60.10.10">
    <property type="entry name" value="Endonuclease/exonuclease/phosphatase"/>
    <property type="match status" value="2"/>
</dbReference>
<dbReference type="GO" id="GO:0003906">
    <property type="term" value="F:DNA-(apurinic or apyrimidinic site) endonuclease activity"/>
    <property type="evidence" value="ECO:0007669"/>
    <property type="project" value="TreeGrafter"/>
</dbReference>
<sequence length="964" mass="103418">MDGDGIVNLYTFNVNGLLAILKRRGLQRNQLHLFLGSFSPPAAIVCIQEVKMQREALDADLCKPPGWHAFYSLNRGPAVSGGFSGTATFCRQDLRELPSDAREGVLWGAAELGVSYEELFLQSVEELGDPALAKSLREVASTSARTNTNIDDTGMGGLFEGGGGWEPPISSRQVDEEGRAVTLEFSRFALLNVYCPAQRDELQDLNATSEGASAVCVSKEEGQTPPSLVAPSGQSEEERASGVGAWLRRVGENRQVFRAVFYGALRLCVRALQKRGQEVILVGDVNARVSALDSARNDGVLGSAVGGPLGIQGGGRDTTETNRRGQKAVAESLCVAGEERGGKKAQEKRGQNKVVEVIVEKEVEKETAEEDWGPGRRWLSAVLRVDGLEDAFRRFHPHRRGAFTCWSQMTGARLTNFGSRIDLILVGRGDGRSVSGSNTAPQETNKEGTNEEGAQGVSIREEDTQADSIGRFLRFCDVQQDVKGSDHCPVFASFDEALLCRPPPCPLSASPSSSSSSASASSSSLSFLGHSAVKGTEIDGTLKDPQGQIEPSSFGGACGPSLPRLCAAFLPEARKRQGRLSGFLVRKQKEDKEKEEKHGKQGAPKRVEVVQEKQKEIHAHRADTADDDPFSPGDGSKREGIGGVQQKATKGTDGGVAGGKVKRHLDSSRGVCVQDTKRYKGKVGEAGKKGEKGTIRQATLKCFFGQPKTNGGGRGKDAQKGGVADARILPSSDNAPHMVVDLTADDENECMETCEVKKGREKEEGEREKQMEESSQHQMKEVDPSERDHRVFSDPDYQTCTQTSGTSEPSASLTGVSVFSSSSSCSSAAFSSCLSAAPGGKLKGPSSSSNSSGPVASSASSPSSSAAPATDGLTMLMARQRENARARERAVPAELLSFLSPKERALYLETIHIAPLCKRHSEPCVRRKVLRQGPNKGRLFWVCARPDGKAGHPSARCDFFKWDS</sequence>
<comment type="similarity">
    <text evidence="1">Belongs to the DNA repair enzymes AP/ExoA family.</text>
</comment>
<evidence type="ECO:0000256" key="12">
    <source>
        <dbReference type="SAM" id="MobiDB-lite"/>
    </source>
</evidence>
<dbReference type="EMBL" id="CDMZ01000083">
    <property type="protein sequence ID" value="CEM06262.1"/>
    <property type="molecule type" value="Genomic_DNA"/>
</dbReference>
<name>A0A0G4F2R8_9ALVE</name>
<evidence type="ECO:0000256" key="9">
    <source>
        <dbReference type="PIRSR" id="PIRSR604808-2"/>
    </source>
</evidence>
<evidence type="ECO:0000256" key="2">
    <source>
        <dbReference type="ARBA" id="ARBA00013541"/>
    </source>
</evidence>
<feature type="region of interest" description="Disordered" evidence="12">
    <location>
        <begin position="704"/>
        <end position="737"/>
    </location>
</feature>
<dbReference type="InterPro" id="IPR036691">
    <property type="entry name" value="Endo/exonu/phosph_ase_sf"/>
</dbReference>
<dbReference type="InterPro" id="IPR004808">
    <property type="entry name" value="AP_endonuc_1"/>
</dbReference>
<reference evidence="14" key="1">
    <citation type="submission" date="2014-11" db="EMBL/GenBank/DDBJ databases">
        <authorList>
            <person name="Otto D Thomas"/>
            <person name="Naeem Raeece"/>
        </authorList>
    </citation>
    <scope>NUCLEOTIDE SEQUENCE</scope>
</reference>
<comment type="cofactor">
    <cofactor evidence="9">
        <name>Mg(2+)</name>
        <dbReference type="ChEBI" id="CHEBI:18420"/>
    </cofactor>
    <cofactor evidence="9">
        <name>Mn(2+)</name>
        <dbReference type="ChEBI" id="CHEBI:29035"/>
    </cofactor>
    <text evidence="9">Probably binds two magnesium or manganese ions per subunit.</text>
</comment>
<dbReference type="PANTHER" id="PTHR22748">
    <property type="entry name" value="AP ENDONUCLEASE"/>
    <property type="match status" value="1"/>
</dbReference>
<evidence type="ECO:0000256" key="7">
    <source>
        <dbReference type="ARBA" id="ARBA00022842"/>
    </source>
</evidence>
<feature type="binding site" evidence="9">
    <location>
        <position position="286"/>
    </location>
    <ligand>
        <name>Mg(2+)</name>
        <dbReference type="ChEBI" id="CHEBI:18420"/>
        <label>1</label>
    </ligand>
</feature>
<dbReference type="GO" id="GO:0008270">
    <property type="term" value="F:zinc ion binding"/>
    <property type="evidence" value="ECO:0007669"/>
    <property type="project" value="UniProtKB-KW"/>
</dbReference>
<keyword evidence="3 9" id="KW-0479">Metal-binding</keyword>
<feature type="region of interest" description="Disordered" evidence="12">
    <location>
        <begin position="431"/>
        <end position="463"/>
    </location>
</feature>
<feature type="region of interest" description="Disordered" evidence="12">
    <location>
        <begin position="537"/>
        <end position="556"/>
    </location>
</feature>
<dbReference type="GO" id="GO:0008311">
    <property type="term" value="F:double-stranded DNA 3'-5' DNA exonuclease activity"/>
    <property type="evidence" value="ECO:0007669"/>
    <property type="project" value="TreeGrafter"/>
</dbReference>
<feature type="region of interest" description="Disordered" evidence="12">
    <location>
        <begin position="839"/>
        <end position="869"/>
    </location>
</feature>
<feature type="compositionally biased region" description="Basic and acidic residues" evidence="12">
    <location>
        <begin position="755"/>
        <end position="793"/>
    </location>
</feature>
<dbReference type="PANTHER" id="PTHR22748:SF6">
    <property type="entry name" value="DNA-(APURINIC OR APYRIMIDINIC SITE) ENDONUCLEASE"/>
    <property type="match status" value="1"/>
</dbReference>
<feature type="binding site" evidence="9">
    <location>
        <position position="49"/>
    </location>
    <ligand>
        <name>Mg(2+)</name>
        <dbReference type="ChEBI" id="CHEBI:18420"/>
        <label>1</label>
    </ligand>
</feature>
<dbReference type="SUPFAM" id="SSF56219">
    <property type="entry name" value="DNase I-like"/>
    <property type="match status" value="1"/>
</dbReference>
<evidence type="ECO:0000256" key="10">
    <source>
        <dbReference type="PIRSR" id="PIRSR604808-3"/>
    </source>
</evidence>
<feature type="region of interest" description="Disordered" evidence="12">
    <location>
        <begin position="580"/>
        <end position="673"/>
    </location>
</feature>
<accession>A0A0G4F2R8</accession>
<feature type="compositionally biased region" description="Basic and acidic residues" evidence="12">
    <location>
        <begin position="587"/>
        <end position="624"/>
    </location>
</feature>
<keyword evidence="5" id="KW-0378">Hydrolase</keyword>
<evidence type="ECO:0000256" key="3">
    <source>
        <dbReference type="ARBA" id="ARBA00022723"/>
    </source>
</evidence>
<protein>
    <recommendedName>
        <fullName evidence="2">DNA-(apurinic or apyrimidinic site) endonuclease 2</fullName>
    </recommendedName>
</protein>
<keyword evidence="9" id="KW-0464">Manganese</keyword>
<keyword evidence="8" id="KW-0539">Nucleus</keyword>
<dbReference type="InterPro" id="IPR005135">
    <property type="entry name" value="Endo/exonuclease/phosphatase"/>
</dbReference>
<feature type="compositionally biased region" description="Low complexity" evidence="12">
    <location>
        <begin position="845"/>
        <end position="869"/>
    </location>
</feature>
<feature type="compositionally biased region" description="Low complexity" evidence="12">
    <location>
        <begin position="810"/>
        <end position="824"/>
    </location>
</feature>
<feature type="compositionally biased region" description="Polar residues" evidence="12">
    <location>
        <begin position="796"/>
        <end position="809"/>
    </location>
</feature>
<evidence type="ECO:0000313" key="14">
    <source>
        <dbReference type="EMBL" id="CEM06262.1"/>
    </source>
</evidence>